<evidence type="ECO:0000256" key="2">
    <source>
        <dbReference type="ARBA" id="ARBA00022475"/>
    </source>
</evidence>
<dbReference type="Proteomes" id="UP001646157">
    <property type="component" value="Unassembled WGS sequence"/>
</dbReference>
<accession>A0ABS2NDH0</accession>
<keyword evidence="4" id="KW-1133">Transmembrane helix</keyword>
<evidence type="ECO:0000256" key="4">
    <source>
        <dbReference type="ARBA" id="ARBA00022989"/>
    </source>
</evidence>
<comment type="caution">
    <text evidence="7">The sequence shown here is derived from an EMBL/GenBank/DDBJ whole genome shotgun (WGS) entry which is preliminary data.</text>
</comment>
<sequence>MNQGGTKINTSAGRDNPILIIVVDHTEFTKLKQVVRGIDPFVFLAAMGTTPEFEEGFKRV</sequence>
<keyword evidence="8" id="KW-1185">Reference proteome</keyword>
<evidence type="ECO:0000256" key="3">
    <source>
        <dbReference type="ARBA" id="ARBA00022692"/>
    </source>
</evidence>
<dbReference type="InterPro" id="IPR019264">
    <property type="entry name" value="DUF2179"/>
</dbReference>
<dbReference type="Pfam" id="PF10035">
    <property type="entry name" value="DUF2179"/>
    <property type="match status" value="1"/>
</dbReference>
<evidence type="ECO:0000256" key="1">
    <source>
        <dbReference type="ARBA" id="ARBA00004651"/>
    </source>
</evidence>
<comment type="subcellular location">
    <subcellularLocation>
        <location evidence="1">Cell membrane</location>
        <topology evidence="1">Multi-pass membrane protein</topology>
    </subcellularLocation>
</comment>
<proteinExistence type="predicted"/>
<evidence type="ECO:0000259" key="6">
    <source>
        <dbReference type="Pfam" id="PF10035"/>
    </source>
</evidence>
<dbReference type="EMBL" id="JAFBDZ010000002">
    <property type="protein sequence ID" value="MBM7585917.1"/>
    <property type="molecule type" value="Genomic_DNA"/>
</dbReference>
<feature type="domain" description="DUF2179" evidence="6">
    <location>
        <begin position="13"/>
        <end position="45"/>
    </location>
</feature>
<evidence type="ECO:0000313" key="8">
    <source>
        <dbReference type="Proteomes" id="UP001646157"/>
    </source>
</evidence>
<evidence type="ECO:0000313" key="7">
    <source>
        <dbReference type="EMBL" id="MBM7585917.1"/>
    </source>
</evidence>
<organism evidence="7 8">
    <name type="scientific">Rossellomorea pakistanensis</name>
    <dbReference type="NCBI Taxonomy" id="992288"/>
    <lineage>
        <taxon>Bacteria</taxon>
        <taxon>Bacillati</taxon>
        <taxon>Bacillota</taxon>
        <taxon>Bacilli</taxon>
        <taxon>Bacillales</taxon>
        <taxon>Bacillaceae</taxon>
        <taxon>Rossellomorea</taxon>
    </lineage>
</organism>
<keyword evidence="3" id="KW-0812">Transmembrane</keyword>
<dbReference type="RefSeq" id="WP_205172803.1">
    <property type="nucleotide sequence ID" value="NZ_JAFBDZ010000002.1"/>
</dbReference>
<keyword evidence="5" id="KW-0472">Membrane</keyword>
<name>A0ABS2NDH0_9BACI</name>
<gene>
    <name evidence="7" type="ORF">JOC86_002459</name>
</gene>
<protein>
    <submittedName>
        <fullName evidence="7">Uncharacterized membrane-anchored protein YitT (DUF2179 family)</fullName>
    </submittedName>
</protein>
<evidence type="ECO:0000256" key="5">
    <source>
        <dbReference type="ARBA" id="ARBA00023136"/>
    </source>
</evidence>
<reference evidence="7 8" key="1">
    <citation type="submission" date="2021-01" db="EMBL/GenBank/DDBJ databases">
        <title>Genomic Encyclopedia of Type Strains, Phase IV (KMG-IV): sequencing the most valuable type-strain genomes for metagenomic binning, comparative biology and taxonomic classification.</title>
        <authorList>
            <person name="Goeker M."/>
        </authorList>
    </citation>
    <scope>NUCLEOTIDE SEQUENCE [LARGE SCALE GENOMIC DNA]</scope>
    <source>
        <strain evidence="7 8">DSM 24834</strain>
    </source>
</reference>
<keyword evidence="2" id="KW-1003">Cell membrane</keyword>